<comment type="caution">
    <text evidence="2">The sequence shown here is derived from an EMBL/GenBank/DDBJ whole genome shotgun (WGS) entry which is preliminary data.</text>
</comment>
<dbReference type="Proteomes" id="UP001209878">
    <property type="component" value="Unassembled WGS sequence"/>
</dbReference>
<feature type="region of interest" description="Disordered" evidence="1">
    <location>
        <begin position="27"/>
        <end position="59"/>
    </location>
</feature>
<keyword evidence="3" id="KW-1185">Reference proteome</keyword>
<reference evidence="2" key="1">
    <citation type="journal article" date="2023" name="Mol. Biol. Evol.">
        <title>Third-Generation Sequencing Reveals the Adaptive Role of the Epigenome in Three Deep-Sea Polychaetes.</title>
        <authorList>
            <person name="Perez M."/>
            <person name="Aroh O."/>
            <person name="Sun Y."/>
            <person name="Lan Y."/>
            <person name="Juniper S.K."/>
            <person name="Young C.R."/>
            <person name="Angers B."/>
            <person name="Qian P.Y."/>
        </authorList>
    </citation>
    <scope>NUCLEOTIDE SEQUENCE</scope>
    <source>
        <strain evidence="2">R07B-5</strain>
    </source>
</reference>
<dbReference type="AlphaFoldDB" id="A0AAD9NW14"/>
<evidence type="ECO:0000313" key="3">
    <source>
        <dbReference type="Proteomes" id="UP001209878"/>
    </source>
</evidence>
<proteinExistence type="predicted"/>
<accession>A0AAD9NW14</accession>
<dbReference type="EMBL" id="JAODUO010000314">
    <property type="protein sequence ID" value="KAK2183368.1"/>
    <property type="molecule type" value="Genomic_DNA"/>
</dbReference>
<protein>
    <submittedName>
        <fullName evidence="2">Uncharacterized protein</fullName>
    </submittedName>
</protein>
<evidence type="ECO:0000256" key="1">
    <source>
        <dbReference type="SAM" id="MobiDB-lite"/>
    </source>
</evidence>
<name>A0AAD9NW14_RIDPI</name>
<evidence type="ECO:0000313" key="2">
    <source>
        <dbReference type="EMBL" id="KAK2183368.1"/>
    </source>
</evidence>
<gene>
    <name evidence="2" type="ORF">NP493_311g02047</name>
</gene>
<sequence length="59" mass="6392">MADATAKGCNICIGPAVEEVRLANCETPTDDGKRTENIYQDSSDGRRNAPIAVTQCKHR</sequence>
<organism evidence="2 3">
    <name type="scientific">Ridgeia piscesae</name>
    <name type="common">Tubeworm</name>
    <dbReference type="NCBI Taxonomy" id="27915"/>
    <lineage>
        <taxon>Eukaryota</taxon>
        <taxon>Metazoa</taxon>
        <taxon>Spiralia</taxon>
        <taxon>Lophotrochozoa</taxon>
        <taxon>Annelida</taxon>
        <taxon>Polychaeta</taxon>
        <taxon>Sedentaria</taxon>
        <taxon>Canalipalpata</taxon>
        <taxon>Sabellida</taxon>
        <taxon>Siboglinidae</taxon>
        <taxon>Ridgeia</taxon>
    </lineage>
</organism>